<proteinExistence type="predicted"/>
<dbReference type="Proteomes" id="UP000546324">
    <property type="component" value="Unassembled WGS sequence"/>
</dbReference>
<name>A0A7X0L201_9ACTN</name>
<sequence>MDENGFWLLIENCRPGVPDPDPQLLPPGGDSEARVKDRLRPLSFPSKTAAAVAI</sequence>
<organism evidence="1 2">
    <name type="scientific">Actinomadura coerulea</name>
    <dbReference type="NCBI Taxonomy" id="46159"/>
    <lineage>
        <taxon>Bacteria</taxon>
        <taxon>Bacillati</taxon>
        <taxon>Actinomycetota</taxon>
        <taxon>Actinomycetes</taxon>
        <taxon>Streptosporangiales</taxon>
        <taxon>Thermomonosporaceae</taxon>
        <taxon>Actinomadura</taxon>
    </lineage>
</organism>
<evidence type="ECO:0000313" key="2">
    <source>
        <dbReference type="Proteomes" id="UP000546324"/>
    </source>
</evidence>
<dbReference type="EMBL" id="JACHMQ010000001">
    <property type="protein sequence ID" value="MBB6399032.1"/>
    <property type="molecule type" value="Genomic_DNA"/>
</dbReference>
<gene>
    <name evidence="1" type="ORF">BKA00_005946</name>
</gene>
<dbReference type="AlphaFoldDB" id="A0A7X0L201"/>
<reference evidence="1 2" key="1">
    <citation type="submission" date="2020-08" db="EMBL/GenBank/DDBJ databases">
        <title>Sequencing the genomes of 1000 actinobacteria strains.</title>
        <authorList>
            <person name="Klenk H.-P."/>
        </authorList>
    </citation>
    <scope>NUCLEOTIDE SEQUENCE [LARGE SCALE GENOMIC DNA]</scope>
    <source>
        <strain evidence="1 2">DSM 43675</strain>
    </source>
</reference>
<evidence type="ECO:0000313" key="1">
    <source>
        <dbReference type="EMBL" id="MBB6399032.1"/>
    </source>
</evidence>
<comment type="caution">
    <text evidence="1">The sequence shown here is derived from an EMBL/GenBank/DDBJ whole genome shotgun (WGS) entry which is preliminary data.</text>
</comment>
<dbReference type="RefSeq" id="WP_185030666.1">
    <property type="nucleotide sequence ID" value="NZ_JACHMQ010000001.1"/>
</dbReference>
<protein>
    <submittedName>
        <fullName evidence="1">Uncharacterized protein</fullName>
    </submittedName>
</protein>
<keyword evidence="2" id="KW-1185">Reference proteome</keyword>
<accession>A0A7X0L201</accession>